<evidence type="ECO:0000313" key="4">
    <source>
        <dbReference type="Proteomes" id="UP000463857"/>
    </source>
</evidence>
<gene>
    <name evidence="3" type="ORF">EK0264_13445</name>
</gene>
<evidence type="ECO:0000256" key="1">
    <source>
        <dbReference type="SAM" id="MobiDB-lite"/>
    </source>
</evidence>
<organism evidence="3 4">
    <name type="scientific">Epidermidibacterium keratini</name>
    <dbReference type="NCBI Taxonomy" id="1891644"/>
    <lineage>
        <taxon>Bacteria</taxon>
        <taxon>Bacillati</taxon>
        <taxon>Actinomycetota</taxon>
        <taxon>Actinomycetes</taxon>
        <taxon>Sporichthyales</taxon>
        <taxon>Sporichthyaceae</taxon>
        <taxon>Epidermidibacterium</taxon>
    </lineage>
</organism>
<dbReference type="InParanoid" id="A0A7L4YPI2"/>
<name>A0A7L4YPI2_9ACTN</name>
<dbReference type="OrthoDB" id="3508128at2"/>
<sequence length="191" mass="20757">MSARSRVRHGRPTGRGRQRATSTTEEPKAMLLDQIASANRCRTVWSKEFGFSTIVGFESDLDATEMLYTSLLVQATHVMADAGSRQDYAGRSRTRTFRKSFLFAFAHRIGERLHEAADVETDAASKRATGQELVLALDARAEAVDTAVDELFPRVVSRAVSGDLDAEGWDVGRSAADVAHIGRAATALSGQ</sequence>
<dbReference type="KEGG" id="eke:EK0264_13445"/>
<reference evidence="3 4" key="1">
    <citation type="journal article" date="2018" name="Int. J. Syst. Evol. Microbiol.">
        <title>Epidermidibacterium keratini gen. nov., sp. nov., a member of the family Sporichthyaceae, isolated from keratin epidermis.</title>
        <authorList>
            <person name="Lee D.G."/>
            <person name="Trujillo M.E."/>
            <person name="Kang S."/>
            <person name="Nam J.J."/>
            <person name="Kim Y.J."/>
        </authorList>
    </citation>
    <scope>NUCLEOTIDE SEQUENCE [LARGE SCALE GENOMIC DNA]</scope>
    <source>
        <strain evidence="3 4">EPI-7</strain>
    </source>
</reference>
<feature type="compositionally biased region" description="Basic residues" evidence="1">
    <location>
        <begin position="1"/>
        <end position="18"/>
    </location>
</feature>
<dbReference type="EMBL" id="CP047156">
    <property type="protein sequence ID" value="QHC01195.1"/>
    <property type="molecule type" value="Genomic_DNA"/>
</dbReference>
<dbReference type="Proteomes" id="UP000463857">
    <property type="component" value="Chromosome"/>
</dbReference>
<evidence type="ECO:0000313" key="3">
    <source>
        <dbReference type="EMBL" id="QHC01195.1"/>
    </source>
</evidence>
<protein>
    <recommendedName>
        <fullName evidence="2">DUF7168 domain-containing protein</fullName>
    </recommendedName>
</protein>
<evidence type="ECO:0000259" key="2">
    <source>
        <dbReference type="Pfam" id="PF23771"/>
    </source>
</evidence>
<dbReference type="RefSeq" id="WP_159546332.1">
    <property type="nucleotide sequence ID" value="NZ_CP047156.1"/>
</dbReference>
<dbReference type="InterPro" id="IPR055592">
    <property type="entry name" value="DUF7168"/>
</dbReference>
<feature type="domain" description="DUF7168" evidence="2">
    <location>
        <begin position="17"/>
        <end position="132"/>
    </location>
</feature>
<keyword evidence="4" id="KW-1185">Reference proteome</keyword>
<dbReference type="Pfam" id="PF23771">
    <property type="entry name" value="DUF7168"/>
    <property type="match status" value="1"/>
</dbReference>
<feature type="region of interest" description="Disordered" evidence="1">
    <location>
        <begin position="1"/>
        <end position="26"/>
    </location>
</feature>
<dbReference type="AlphaFoldDB" id="A0A7L4YPI2"/>
<accession>A0A7L4YPI2</accession>
<proteinExistence type="predicted"/>